<evidence type="ECO:0000256" key="11">
    <source>
        <dbReference type="ARBA" id="ARBA00023145"/>
    </source>
</evidence>
<evidence type="ECO:0000313" key="24">
    <source>
        <dbReference type="EMBL" id="WCF98953.1"/>
    </source>
</evidence>
<keyword evidence="7 24" id="KW-0378">Hydrolase</keyword>
<dbReference type="GO" id="GO:0006508">
    <property type="term" value="P:proteolysis"/>
    <property type="evidence" value="ECO:0007669"/>
    <property type="project" value="UniProtKB-KW"/>
</dbReference>
<dbReference type="Gene3D" id="3.40.50.10390">
    <property type="entry name" value="Gingipain r, domain 1"/>
    <property type="match status" value="1"/>
</dbReference>
<keyword evidence="10" id="KW-0843">Virulence</keyword>
<evidence type="ECO:0000256" key="12">
    <source>
        <dbReference type="ARBA" id="ARBA00051622"/>
    </source>
</evidence>
<comment type="similarity">
    <text evidence="2">Belongs to the peptidase C25 family.</text>
</comment>
<dbReference type="RefSeq" id="WP_271912526.1">
    <property type="nucleotide sequence ID" value="NZ_CP116613.1"/>
</dbReference>
<keyword evidence="8" id="KW-0788">Thiol protease</keyword>
<dbReference type="GO" id="GO:0005576">
    <property type="term" value="C:extracellular region"/>
    <property type="evidence" value="ECO:0007669"/>
    <property type="project" value="UniProtKB-SubCell"/>
</dbReference>
<dbReference type="NCBIfam" id="NF038128">
    <property type="entry name" value="choice_anch_J"/>
    <property type="match status" value="2"/>
</dbReference>
<dbReference type="FunFam" id="3.40.50.1460:FF:000031">
    <property type="entry name" value="Gingipain R2"/>
    <property type="match status" value="1"/>
</dbReference>
<evidence type="ECO:0000256" key="7">
    <source>
        <dbReference type="ARBA" id="ARBA00022801"/>
    </source>
</evidence>
<dbReference type="Pfam" id="PF10365">
    <property type="entry name" value="DUF2436"/>
    <property type="match status" value="2"/>
</dbReference>
<dbReference type="Pfam" id="PF07675">
    <property type="entry name" value="Cleaved_Adhesin"/>
    <property type="match status" value="2"/>
</dbReference>
<evidence type="ECO:0000256" key="6">
    <source>
        <dbReference type="ARBA" id="ARBA00022729"/>
    </source>
</evidence>
<dbReference type="Proteomes" id="UP001179540">
    <property type="component" value="Chromosome"/>
</dbReference>
<evidence type="ECO:0000256" key="4">
    <source>
        <dbReference type="ARBA" id="ARBA00022670"/>
    </source>
</evidence>
<feature type="domain" description="Gingipain propeptide" evidence="22">
    <location>
        <begin position="24"/>
        <end position="220"/>
    </location>
</feature>
<feature type="domain" description="Cleaved adhesin" evidence="21">
    <location>
        <begin position="963"/>
        <end position="1130"/>
    </location>
</feature>
<evidence type="ECO:0000256" key="15">
    <source>
        <dbReference type="ARBA" id="ARBA00074887"/>
    </source>
</evidence>
<evidence type="ECO:0000256" key="9">
    <source>
        <dbReference type="ARBA" id="ARBA00022837"/>
    </source>
</evidence>
<feature type="domain" description="Peptidase C25 gingipain C-terminal" evidence="23">
    <location>
        <begin position="1408"/>
        <end position="1569"/>
    </location>
</feature>
<dbReference type="GO" id="GO:0004198">
    <property type="term" value="F:calcium-dependent cysteine-type endopeptidase activity"/>
    <property type="evidence" value="ECO:0007669"/>
    <property type="project" value="UniProtKB-ARBA"/>
</dbReference>
<dbReference type="CDD" id="cd10913">
    <property type="entry name" value="Peptidase_C25_N_gingipain"/>
    <property type="match status" value="1"/>
</dbReference>
<dbReference type="InterPro" id="IPR013783">
    <property type="entry name" value="Ig-like_fold"/>
</dbReference>
<evidence type="ECO:0000256" key="16">
    <source>
        <dbReference type="ARBA" id="ARBA00082452"/>
    </source>
</evidence>
<accession>A0AAE9X6Q3</accession>
<evidence type="ECO:0000256" key="3">
    <source>
        <dbReference type="ARBA" id="ARBA00022525"/>
    </source>
</evidence>
<dbReference type="InterPro" id="IPR001769">
    <property type="entry name" value="Gingipain"/>
</dbReference>
<dbReference type="Gene3D" id="2.60.40.3800">
    <property type="match status" value="1"/>
</dbReference>
<dbReference type="FunFam" id="2.60.40.10:FF:002823">
    <property type="entry name" value="Gingipain R1"/>
    <property type="match status" value="1"/>
</dbReference>
<evidence type="ECO:0000259" key="20">
    <source>
        <dbReference type="Pfam" id="PF03785"/>
    </source>
</evidence>
<dbReference type="InterPro" id="IPR018832">
    <property type="entry name" value="Pept_C25_gingipain_C"/>
</dbReference>
<dbReference type="GO" id="GO:0005509">
    <property type="term" value="F:calcium ion binding"/>
    <property type="evidence" value="ECO:0007669"/>
    <property type="project" value="UniProtKB-ARBA"/>
</dbReference>
<dbReference type="InterPro" id="IPR005536">
    <property type="entry name" value="Peptidase_C25_Ig-like_domain"/>
</dbReference>
<dbReference type="SUPFAM" id="SSF81296">
    <property type="entry name" value="E set domains"/>
    <property type="match status" value="1"/>
</dbReference>
<evidence type="ECO:0000256" key="2">
    <source>
        <dbReference type="ARBA" id="ARBA00006067"/>
    </source>
</evidence>
<feature type="compositionally biased region" description="Pro residues" evidence="17">
    <location>
        <begin position="949"/>
        <end position="959"/>
    </location>
</feature>
<dbReference type="EMBL" id="CP116613">
    <property type="protein sequence ID" value="WCF98953.1"/>
    <property type="molecule type" value="Genomic_DNA"/>
</dbReference>
<dbReference type="InterPro" id="IPR014756">
    <property type="entry name" value="Ig_E-set"/>
</dbReference>
<gene>
    <name evidence="24" type="primary">rgpA</name>
    <name evidence="24" type="ORF">NY149_10755</name>
</gene>
<comment type="catalytic activity">
    <reaction evidence="12">
        <text>Hydrolysis of proteins and small molecule substrates, with a preference for Arg in P1.</text>
        <dbReference type="EC" id="3.4.22.37"/>
    </reaction>
</comment>
<evidence type="ECO:0000256" key="1">
    <source>
        <dbReference type="ARBA" id="ARBA00004613"/>
    </source>
</evidence>
<evidence type="ECO:0000259" key="21">
    <source>
        <dbReference type="Pfam" id="PF07675"/>
    </source>
</evidence>
<organism evidence="24 25">
    <name type="scientific">Porphyromonas gingivalis</name>
    <name type="common">Bacteroides gingivalis</name>
    <dbReference type="NCBI Taxonomy" id="837"/>
    <lineage>
        <taxon>Bacteria</taxon>
        <taxon>Pseudomonadati</taxon>
        <taxon>Bacteroidota</taxon>
        <taxon>Bacteroidia</taxon>
        <taxon>Bacteroidales</taxon>
        <taxon>Porphyromonadaceae</taxon>
        <taxon>Porphyromonas</taxon>
    </lineage>
</organism>
<evidence type="ECO:0000256" key="14">
    <source>
        <dbReference type="ARBA" id="ARBA00066469"/>
    </source>
</evidence>
<dbReference type="Pfam" id="PF08126">
    <property type="entry name" value="Propeptide_C25"/>
    <property type="match status" value="1"/>
</dbReference>
<dbReference type="Gene3D" id="2.60.40.10">
    <property type="entry name" value="Immunoglobulins"/>
    <property type="match status" value="4"/>
</dbReference>
<keyword evidence="5" id="KW-0479">Metal-binding</keyword>
<dbReference type="InterPro" id="IPR039392">
    <property type="entry name" value="Gingipain_N"/>
</dbReference>
<evidence type="ECO:0000259" key="23">
    <source>
        <dbReference type="Pfam" id="PF10365"/>
    </source>
</evidence>
<dbReference type="FunFam" id="2.60.40.3800:FF:000001">
    <property type="entry name" value="Gingipain R2"/>
    <property type="match status" value="1"/>
</dbReference>
<proteinExistence type="inferred from homology"/>
<feature type="region of interest" description="Disordered" evidence="17">
    <location>
        <begin position="943"/>
        <end position="966"/>
    </location>
</feature>
<feature type="domain" description="Gingipain" evidence="19">
    <location>
        <begin position="239"/>
        <end position="571"/>
    </location>
</feature>
<dbReference type="Pfam" id="PF01364">
    <property type="entry name" value="Peptidase_C25"/>
    <property type="match status" value="1"/>
</dbReference>
<keyword evidence="11" id="KW-0865">Zymogen</keyword>
<evidence type="ECO:0000256" key="17">
    <source>
        <dbReference type="SAM" id="MobiDB-lite"/>
    </source>
</evidence>
<comment type="subcellular location">
    <subcellularLocation>
        <location evidence="1">Secreted</location>
    </subcellularLocation>
</comment>
<evidence type="ECO:0000259" key="22">
    <source>
        <dbReference type="Pfam" id="PF08126"/>
    </source>
</evidence>
<keyword evidence="6 18" id="KW-0732">Signal</keyword>
<dbReference type="InterPro" id="IPR011628">
    <property type="entry name" value="Cleaved_adhesin"/>
</dbReference>
<evidence type="ECO:0000256" key="8">
    <source>
        <dbReference type="ARBA" id="ARBA00022807"/>
    </source>
</evidence>
<evidence type="ECO:0000256" key="18">
    <source>
        <dbReference type="SAM" id="SignalP"/>
    </source>
</evidence>
<dbReference type="Gene3D" id="2.60.120.200">
    <property type="match status" value="2"/>
</dbReference>
<dbReference type="Gene3D" id="3.40.50.1460">
    <property type="match status" value="1"/>
</dbReference>
<evidence type="ECO:0000256" key="5">
    <source>
        <dbReference type="ARBA" id="ARBA00022723"/>
    </source>
</evidence>
<name>A0AAE9X6Q3_PORGN</name>
<dbReference type="InterPro" id="IPR029031">
    <property type="entry name" value="Gingipain_N_sf"/>
</dbReference>
<evidence type="ECO:0000256" key="10">
    <source>
        <dbReference type="ARBA" id="ARBA00023026"/>
    </source>
</evidence>
<reference evidence="24" key="1">
    <citation type="submission" date="2023-01" db="EMBL/GenBank/DDBJ databases">
        <title>Phages are important unrecognized players in the ecology of the oral pathogen Porphyromonas gingivalis.</title>
        <authorList>
            <person name="Matrishin C.B."/>
            <person name="Kauffman K.M."/>
        </authorList>
    </citation>
    <scope>NUCLEOTIDE SEQUENCE</scope>
    <source>
        <strain evidence="24">HG1691old</strain>
    </source>
</reference>
<dbReference type="SUPFAM" id="SSF52129">
    <property type="entry name" value="Caspase-like"/>
    <property type="match status" value="1"/>
</dbReference>
<protein>
    <recommendedName>
        <fullName evidence="15">Gingipain R1</fullName>
        <ecNumber evidence="14">3.4.22.37</ecNumber>
    </recommendedName>
    <alternativeName>
        <fullName evidence="16">Arg-gingipain</fullName>
    </alternativeName>
</protein>
<dbReference type="Pfam" id="PF03785">
    <property type="entry name" value="Peptidase_C25_C"/>
    <property type="match status" value="1"/>
</dbReference>
<evidence type="ECO:0000313" key="25">
    <source>
        <dbReference type="Proteomes" id="UP001179540"/>
    </source>
</evidence>
<feature type="domain" description="Peptidase C25 gingipain C-terminal" evidence="23">
    <location>
        <begin position="697"/>
        <end position="856"/>
    </location>
</feature>
<evidence type="ECO:0000259" key="19">
    <source>
        <dbReference type="Pfam" id="PF01364"/>
    </source>
</evidence>
<dbReference type="InterPro" id="IPR038490">
    <property type="entry name" value="Gingipain_propep_sf"/>
</dbReference>
<dbReference type="InterPro" id="IPR012600">
    <property type="entry name" value="Propeptide_C25"/>
</dbReference>
<keyword evidence="4" id="KW-0645">Protease</keyword>
<feature type="signal peptide" evidence="18">
    <location>
        <begin position="1"/>
        <end position="23"/>
    </location>
</feature>
<feature type="domain" description="Cleaved adhesin" evidence="21">
    <location>
        <begin position="1140"/>
        <end position="1309"/>
    </location>
</feature>
<keyword evidence="3" id="KW-0964">Secreted</keyword>
<keyword evidence="9" id="KW-0106">Calcium</keyword>
<sequence length="1704" mass="185397">MKNLNKFVSIALCSSLLGGMAFAQQTELGRNPNVRLLESTQQSVTKVQFRMDNLKFTEVQTPKGMAQVPTYTEGVNLSEKGMPTLPILSRSLAVSDTREMKVEVVSSKFIEKKNVLIAPSKGMIMRNEDPKKIPYVYGKSYSQNKFFPGEIATLDDPFILRDVRGQVVNFAPLQYNPVTKTLRIYTEITVAVSETSEQGKNILNKKGTFAGFEDTYKRMFMNYEPGRYTPVEEKQNGRMIVIVAKKYEGDIKDFVDWKNQRGLRTEVKVAEDIASPVTANAIQQFVKQEYEKEGNDLTYVLLVGDHKDIPAKITPGIKSDQVYGQIVGNDHYNEVFIGRFSCESKEDLKTQIDRTIHYERNITTEDKWLGQALCIASAEGGPSADNGESDIQHENVIANLLTQYGYTKIIKCYDPGVTPKNIIDAFNGGISLVNYTGHGSETAWGTSHFGTTHVKQLTNSNQLPFIFDVACVNGDFLFSMPCFAEALMRAQKDGKPTGTVAIIASTINQSWASPMRGQDEMNEILCEKHPNNIKRTFGGVTMNGMFAMVEKYKKDGEKMLDTWTVFGDPSLLVRTLVPTKMQVTAPAQINLTDASVNVSCDYNGAIATISANGKMFGSAVVENGTATINLTGLTNESTLTLTVVGYNKETVIKTINTNGEPNPYQPVSNLTATTQGQKVTLKWDAPSTKTNATTNTARSVDGIRELVLLSVSDAPELLRSGQAEIVLEAHDVWNDGSGYQILLDADHDQYGQVIPSDTHTLWPNCSVPANLFAPFEYTVPENADPSCSPTNMIMDGTASVNIPAGTYDFAIAAPQANAKIWIAGQGPTKEDDYVFEAGKKYHFLMKKMGSGDGTELTISEGGGSDYTYTVYRDGTKIKEGLTATTFEEDGVAAGNHEYCVEVKYTAGVSPKVCKDVTVEGSNEFAPVQNLTGSAVGQKVTLKWDAPNGTPNPNPNPNPNPGTTTLSESFENGIPASWKTIDADGDGHGWKPGNAPGIAGYNSNGCVYSESFGLGGIGVLTPDNYLITPALDLPNGGKLTFWVCAQDANYASEHYAVYASSTGNDASNFTNALLEETITAKGVRSPEAIRGRIQGTWRQKTVDLPAGTKYVAFRHFQSTDMFYIDLDEVEIKANGKRADFTETFESSTHGEAPAEWTTIDADGDGQGWLCLSSGQLDWLTAHGGTNVVSSFSWNGMALNPDNYLISKDVTGATKVKYYYAVNDGFPGDHYAVMISKTGTNAGDFTVVFEETPNGINKGGARFGLSTEANGAKPQSVWIERTVDLPAGTKYVAFRHYNCSDLNYILLDDIQFTMGGSPTPTDYTYTVYRDGTKIKEGLTETTFEEDGVATGNHEYCVEVKYTAGVSPKVCVNVTINPTQFNPVKNLKAEPDGGDVVLKWEAPSAKKAEGSREVKRIGDGLFVTIEPANDVRANEAKVVLAADNVWGDNTGYQFLLDADHNTFGSVIPATGPLFTGTASSDLYSANFEYLIPANADPVVTTQNIIVTGQGEVVIPGGVYDYCITNPEPASGKMWIAGDGGNQPARYDDFTFEAGKKYTFTMRRAGMGDGTDMEVEDDSPASYTYTVYRDGTKIKEGLTETTYRDAGMSAQSHEYCVEVKYAAGVSPKVCVDYIPDGVADVTAQKPYTLTVVGKTITVTCQGEAMIYDMNGRRLAAGRNTVVYTAQGGYYAVMVVVDGKSYVEKLAVK</sequence>
<evidence type="ECO:0000256" key="13">
    <source>
        <dbReference type="ARBA" id="ARBA00056752"/>
    </source>
</evidence>
<comment type="function">
    <text evidence="13">Thiol protease. Acts synergistically with RgpB to catalyze the maturation of fimbrial subunits, such as FimA. Its proteolytic activity is a major factor in both periodontal tissue destruction and in evasion of host defense mechanisms.</text>
</comment>
<dbReference type="InterPro" id="IPR029030">
    <property type="entry name" value="Caspase-like_dom_sf"/>
</dbReference>
<feature type="domain" description="Peptidase C25 Ig-like" evidence="20">
    <location>
        <begin position="578"/>
        <end position="656"/>
    </location>
</feature>
<feature type="chain" id="PRO_5041914046" description="Gingipain R1" evidence="18">
    <location>
        <begin position="24"/>
        <end position="1704"/>
    </location>
</feature>
<dbReference type="EC" id="3.4.22.37" evidence="14"/>